<dbReference type="InterPro" id="IPR050275">
    <property type="entry name" value="PGM_Phosphatase"/>
</dbReference>
<accession>A0A158FJF7</accession>
<protein>
    <submittedName>
        <fullName evidence="2">Phosphoglycerate mutase</fullName>
    </submittedName>
</protein>
<dbReference type="PANTHER" id="PTHR48100:SF1">
    <property type="entry name" value="HISTIDINE PHOSPHATASE FAMILY PROTEIN-RELATED"/>
    <property type="match status" value="1"/>
</dbReference>
<dbReference type="OrthoDB" id="9781415at2"/>
<dbReference type="GO" id="GO:0016791">
    <property type="term" value="F:phosphatase activity"/>
    <property type="evidence" value="ECO:0007669"/>
    <property type="project" value="TreeGrafter"/>
</dbReference>
<gene>
    <name evidence="2" type="ORF">AWB69_01266</name>
</gene>
<dbReference type="Gene3D" id="3.40.50.1240">
    <property type="entry name" value="Phosphoglycerate mutase-like"/>
    <property type="match status" value="1"/>
</dbReference>
<dbReference type="EMBL" id="FCOK02000005">
    <property type="protein sequence ID" value="SAL19875.1"/>
    <property type="molecule type" value="Genomic_DNA"/>
</dbReference>
<name>A0A158FJF7_9BURK</name>
<evidence type="ECO:0000313" key="2">
    <source>
        <dbReference type="EMBL" id="SAL19875.1"/>
    </source>
</evidence>
<dbReference type="Proteomes" id="UP000054683">
    <property type="component" value="Unassembled WGS sequence"/>
</dbReference>
<dbReference type="GO" id="GO:0005737">
    <property type="term" value="C:cytoplasm"/>
    <property type="evidence" value="ECO:0007669"/>
    <property type="project" value="TreeGrafter"/>
</dbReference>
<dbReference type="CDD" id="cd07067">
    <property type="entry name" value="HP_PGM_like"/>
    <property type="match status" value="1"/>
</dbReference>
<proteinExistence type="predicted"/>
<feature type="binding site" evidence="1">
    <location>
        <begin position="78"/>
        <end position="85"/>
    </location>
    <ligand>
        <name>substrate</name>
    </ligand>
</feature>
<dbReference type="SMART" id="SM00855">
    <property type="entry name" value="PGAM"/>
    <property type="match status" value="1"/>
</dbReference>
<dbReference type="AlphaFoldDB" id="A0A158FJF7"/>
<dbReference type="InterPro" id="IPR013078">
    <property type="entry name" value="His_Pase_superF_clade-1"/>
</dbReference>
<dbReference type="SUPFAM" id="SSF53254">
    <property type="entry name" value="Phosphoglycerate mutase-like"/>
    <property type="match status" value="1"/>
</dbReference>
<sequence>MKSSSAGGRLRLVRRACQQRSSAKDRAFVRSRFARAAKLKRHSDWYNPPTLLVPSRHMSETNWLSEPSTASKRIIFARHGEYPCNVRGVCNSNPRTGFYLTEKGEAQARALGERLKDEKIELIVTSEFLRARQTAWLANEVLQVPQVVNRLANENRVGAEFEGKSGDEFQRFIAHAPATTSTPDGEPFTGMLLRIQALIADLKLSSPRTVLVVTHGWTLQAVRVILNEISMDDAARCVDMPSNCEIVEGRF</sequence>
<organism evidence="2 3">
    <name type="scientific">Caballeronia udeis</name>
    <dbReference type="NCBI Taxonomy" id="1232866"/>
    <lineage>
        <taxon>Bacteria</taxon>
        <taxon>Pseudomonadati</taxon>
        <taxon>Pseudomonadota</taxon>
        <taxon>Betaproteobacteria</taxon>
        <taxon>Burkholderiales</taxon>
        <taxon>Burkholderiaceae</taxon>
        <taxon>Caballeronia</taxon>
    </lineage>
</organism>
<dbReference type="PANTHER" id="PTHR48100">
    <property type="entry name" value="BROAD-SPECIFICITY PHOSPHATASE YOR283W-RELATED"/>
    <property type="match status" value="1"/>
</dbReference>
<evidence type="ECO:0000256" key="1">
    <source>
        <dbReference type="PIRSR" id="PIRSR613078-2"/>
    </source>
</evidence>
<dbReference type="Pfam" id="PF00300">
    <property type="entry name" value="His_Phos_1"/>
    <property type="match status" value="1"/>
</dbReference>
<reference evidence="2 3" key="1">
    <citation type="submission" date="2016-01" db="EMBL/GenBank/DDBJ databases">
        <authorList>
            <person name="Oliw E.H."/>
        </authorList>
    </citation>
    <scope>NUCLEOTIDE SEQUENCE [LARGE SCALE GENOMIC DNA]</scope>
    <source>
        <strain evidence="2">LMG 27134</strain>
    </source>
</reference>
<feature type="binding site" evidence="1">
    <location>
        <position position="130"/>
    </location>
    <ligand>
        <name>substrate</name>
    </ligand>
</feature>
<evidence type="ECO:0000313" key="3">
    <source>
        <dbReference type="Proteomes" id="UP000054683"/>
    </source>
</evidence>
<dbReference type="InterPro" id="IPR029033">
    <property type="entry name" value="His_PPase_superfam"/>
</dbReference>